<evidence type="ECO:0000313" key="2">
    <source>
        <dbReference type="EMBL" id="KAG8462132.1"/>
    </source>
</evidence>
<feature type="region of interest" description="Disordered" evidence="1">
    <location>
        <begin position="29"/>
        <end position="72"/>
    </location>
</feature>
<dbReference type="EMBL" id="JAGTXO010000022">
    <property type="protein sequence ID" value="KAG8462132.1"/>
    <property type="molecule type" value="Genomic_DNA"/>
</dbReference>
<keyword evidence="3" id="KW-1185">Reference proteome</keyword>
<proteinExistence type="predicted"/>
<evidence type="ECO:0000256" key="1">
    <source>
        <dbReference type="SAM" id="MobiDB-lite"/>
    </source>
</evidence>
<name>A0A8J5XE77_DIALT</name>
<sequence>MSKVRCDLESNPHGCSRCARAGMQCLPNQPSQRGRCRSKPYPRSADHAARRCGGRIDDDSRPAARSDDTRLRHAGRAGARVEAGSNALLSTTAVLADGVAAGFSARPPCAPSPYAAVRERPLARLLGSSTWALHRQALADLGSRVASLHFARSALAIAARNNSYVEIFGALQLAQELGVEHAEAMRALQHATAIASTDPLVLDSASGPIPAGCPDFVSEWMSDACTFPCALRVERDGLVRWETNTSMRQLKAVVGELADVVRAQGGRLGEFVHVPSVRLAPDAPAHEDADDDAGKPGLDDHFYAVFREQADRATVAALTASLWAQIAPDAQGLVAQHALGEGRAPVHPYIADIRSNDLRLSARLVAKDGGRRSWIAYRFVQWDPHGAQARIDAVCTSAGALPRGADLFEEIYTPCGLRVPVAGLRPQRLGAQSSGEAPERVLPSISAYDPATPALSGSLRADGACFAARSSSSDEETAGARRAACTRTSLGVQPMPDGGQPHTEAEDELDDLPLDDLLDELARATGVVDDDAEGWSNGNGTVRRAVQCC</sequence>
<reference evidence="2" key="1">
    <citation type="submission" date="2021-05" db="EMBL/GenBank/DDBJ databases">
        <title>The genome of the haptophyte Pavlova lutheri (Diacronema luteri, Pavlovales) - a model for lipid biosynthesis in eukaryotic algae.</title>
        <authorList>
            <person name="Hulatt C.J."/>
            <person name="Posewitz M.C."/>
        </authorList>
    </citation>
    <scope>NUCLEOTIDE SEQUENCE</scope>
    <source>
        <strain evidence="2">NIVA-4/92</strain>
    </source>
</reference>
<gene>
    <name evidence="2" type="ORF">KFE25_011582</name>
</gene>
<dbReference type="AlphaFoldDB" id="A0A8J5XE77"/>
<organism evidence="2 3">
    <name type="scientific">Diacronema lutheri</name>
    <name type="common">Unicellular marine alga</name>
    <name type="synonym">Monochrysis lutheri</name>
    <dbReference type="NCBI Taxonomy" id="2081491"/>
    <lineage>
        <taxon>Eukaryota</taxon>
        <taxon>Haptista</taxon>
        <taxon>Haptophyta</taxon>
        <taxon>Pavlovophyceae</taxon>
        <taxon>Pavlovales</taxon>
        <taxon>Pavlovaceae</taxon>
        <taxon>Diacronema</taxon>
    </lineage>
</organism>
<evidence type="ECO:0000313" key="3">
    <source>
        <dbReference type="Proteomes" id="UP000751190"/>
    </source>
</evidence>
<comment type="caution">
    <text evidence="2">The sequence shown here is derived from an EMBL/GenBank/DDBJ whole genome shotgun (WGS) entry which is preliminary data.</text>
</comment>
<dbReference type="Proteomes" id="UP000751190">
    <property type="component" value="Unassembled WGS sequence"/>
</dbReference>
<feature type="region of interest" description="Disordered" evidence="1">
    <location>
        <begin position="470"/>
        <end position="507"/>
    </location>
</feature>
<accession>A0A8J5XE77</accession>
<protein>
    <submittedName>
        <fullName evidence="2">Uncharacterized protein</fullName>
    </submittedName>
</protein>
<feature type="compositionally biased region" description="Basic and acidic residues" evidence="1">
    <location>
        <begin position="44"/>
        <end position="71"/>
    </location>
</feature>